<proteinExistence type="inferred from homology"/>
<organism evidence="10">
    <name type="scientific">Mesocestoides corti</name>
    <name type="common">Flatworm</name>
    <dbReference type="NCBI Taxonomy" id="53468"/>
    <lineage>
        <taxon>Eukaryota</taxon>
        <taxon>Metazoa</taxon>
        <taxon>Spiralia</taxon>
        <taxon>Lophotrochozoa</taxon>
        <taxon>Platyhelminthes</taxon>
        <taxon>Cestoda</taxon>
        <taxon>Eucestoda</taxon>
        <taxon>Cyclophyllidea</taxon>
        <taxon>Mesocestoididae</taxon>
        <taxon>Mesocestoides</taxon>
    </lineage>
</organism>
<dbReference type="WBParaSite" id="MCU_000900-RA">
    <property type="protein sequence ID" value="MCU_000900-RA"/>
    <property type="gene ID" value="MCU_000900"/>
</dbReference>
<dbReference type="SUPFAM" id="SSF51556">
    <property type="entry name" value="Metallo-dependent hydrolases"/>
    <property type="match status" value="1"/>
</dbReference>
<gene>
    <name evidence="8" type="ORF">MCOS_LOCUS5787</name>
</gene>
<evidence type="ECO:0000256" key="7">
    <source>
        <dbReference type="PIRSR" id="PIRSR005902-1"/>
    </source>
</evidence>
<feature type="binding site" evidence="7">
    <location>
        <position position="223"/>
    </location>
    <ligand>
        <name>a divalent metal cation</name>
        <dbReference type="ChEBI" id="CHEBI:60240"/>
        <label>1</label>
    </ligand>
</feature>
<dbReference type="STRING" id="53468.A0A0R3UFB8"/>
<evidence type="ECO:0000313" key="10">
    <source>
        <dbReference type="WBParaSite" id="MCU_000900-RA"/>
    </source>
</evidence>
<evidence type="ECO:0000256" key="6">
    <source>
        <dbReference type="ARBA" id="ARBA00045223"/>
    </source>
</evidence>
<dbReference type="AlphaFoldDB" id="A0A0R3UFB8"/>
<dbReference type="InterPro" id="IPR001130">
    <property type="entry name" value="TatD-like"/>
</dbReference>
<comment type="function">
    <text evidence="6">Deoxyribonuclease which catalyzes (in vitro) the decatenation of kinetoplast DNA, which are circular DNA catenated to each other, producing linear DNA molecules. Plays an important role in chromosomal segregation and cell cycle progression during eye development probably via its DNA decatenation activity.</text>
</comment>
<comment type="similarity">
    <text evidence="1">Belongs to the metallo-dependent hydrolases superfamily. TatD-type hydrolase family.</text>
</comment>
<feature type="binding site" evidence="7">
    <location>
        <position position="111"/>
    </location>
    <ligand>
        <name>a divalent metal cation</name>
        <dbReference type="ChEBI" id="CHEBI:60240"/>
        <label>1</label>
    </ligand>
</feature>
<dbReference type="OrthoDB" id="6079689at2759"/>
<dbReference type="GO" id="GO:0046872">
    <property type="term" value="F:metal ion binding"/>
    <property type="evidence" value="ECO:0007669"/>
    <property type="project" value="UniProtKB-KW"/>
</dbReference>
<dbReference type="CDD" id="cd01310">
    <property type="entry name" value="TatD_DNAse"/>
    <property type="match status" value="1"/>
</dbReference>
<dbReference type="InterPro" id="IPR018228">
    <property type="entry name" value="DNase_TatD-rel_CS"/>
</dbReference>
<name>A0A0R3UFB8_MESCO</name>
<evidence type="ECO:0000256" key="3">
    <source>
        <dbReference type="ARBA" id="ARBA00022723"/>
    </source>
</evidence>
<dbReference type="GO" id="GO:0005829">
    <property type="term" value="C:cytosol"/>
    <property type="evidence" value="ECO:0007669"/>
    <property type="project" value="TreeGrafter"/>
</dbReference>
<keyword evidence="3 7" id="KW-0479">Metal-binding</keyword>
<evidence type="ECO:0000256" key="2">
    <source>
        <dbReference type="ARBA" id="ARBA00022722"/>
    </source>
</evidence>
<dbReference type="InterPro" id="IPR050891">
    <property type="entry name" value="TatD-type_Hydrolase"/>
</dbReference>
<dbReference type="PIRSF" id="PIRSF005902">
    <property type="entry name" value="DNase_TatD"/>
    <property type="match status" value="1"/>
</dbReference>
<keyword evidence="9" id="KW-1185">Reference proteome</keyword>
<dbReference type="GO" id="GO:0008296">
    <property type="term" value="F:3'-5'-DNA exonuclease activity"/>
    <property type="evidence" value="ECO:0007669"/>
    <property type="project" value="TreeGrafter"/>
</dbReference>
<evidence type="ECO:0000313" key="9">
    <source>
        <dbReference type="Proteomes" id="UP000267029"/>
    </source>
</evidence>
<dbReference type="Pfam" id="PF01026">
    <property type="entry name" value="TatD_DNase"/>
    <property type="match status" value="1"/>
</dbReference>
<reference evidence="8 9" key="1">
    <citation type="submission" date="2018-10" db="EMBL/GenBank/DDBJ databases">
        <authorList>
            <consortium name="Pathogen Informatics"/>
        </authorList>
    </citation>
    <scope>NUCLEOTIDE SEQUENCE [LARGE SCALE GENOMIC DNA]</scope>
</reference>
<dbReference type="PANTHER" id="PTHR10060">
    <property type="entry name" value="TATD FAMILY DEOXYRIBONUCLEASE"/>
    <property type="match status" value="1"/>
</dbReference>
<sequence>MLKRKFIDIGANLTDAMFQGIYNGSKKHMPDLDQVLSRAYKVGLEKIIVTAGCREDIAAARALCSTDSRLYYTVGCHPTRCQEFSADPEHYYLELRDSVLEGGSRVVAVGECGLDYDREHFCPIDVQQTYFRRQLVLANETNLPLFLHCRNAFADLLGIIKKHIELFGPISGVVHTFDGTKEQAAGFIDLGLHIGFNGCSLKTDENLQVVASIPSDRILLETDAPWCGIRRTHAGFNHVVTKFENKKPNKWESGCMVSGRNEPANIVQVLEVVAAVRSQPIDELASIIYENTLRVFPDLLTSQ</sequence>
<accession>A0A0R3UFB8</accession>
<evidence type="ECO:0000313" key="8">
    <source>
        <dbReference type="EMBL" id="VDD79784.1"/>
    </source>
</evidence>
<evidence type="ECO:0000256" key="4">
    <source>
        <dbReference type="ARBA" id="ARBA00022801"/>
    </source>
</evidence>
<keyword evidence="4" id="KW-0378">Hydrolase</keyword>
<evidence type="ECO:0000256" key="1">
    <source>
        <dbReference type="ARBA" id="ARBA00009275"/>
    </source>
</evidence>
<feature type="binding site" evidence="7">
    <location>
        <position position="175"/>
    </location>
    <ligand>
        <name>a divalent metal cation</name>
        <dbReference type="ChEBI" id="CHEBI:60240"/>
        <label>2</label>
    </ligand>
</feature>
<keyword evidence="2" id="KW-0540">Nuclease</keyword>
<dbReference type="PROSITE" id="PS01091">
    <property type="entry name" value="TATD_3"/>
    <property type="match status" value="1"/>
</dbReference>
<dbReference type="EMBL" id="UXSR01005213">
    <property type="protein sequence ID" value="VDD79784.1"/>
    <property type="molecule type" value="Genomic_DNA"/>
</dbReference>
<feature type="binding site" evidence="7">
    <location>
        <position position="148"/>
    </location>
    <ligand>
        <name>a divalent metal cation</name>
        <dbReference type="ChEBI" id="CHEBI:60240"/>
        <label>2</label>
    </ligand>
</feature>
<dbReference type="Proteomes" id="UP000267029">
    <property type="component" value="Unassembled WGS sequence"/>
</dbReference>
<dbReference type="PANTHER" id="PTHR10060:SF15">
    <property type="entry name" value="DEOXYRIBONUCLEASE TATDN1"/>
    <property type="match status" value="1"/>
</dbReference>
<reference evidence="10" key="2">
    <citation type="submission" date="2019-11" db="UniProtKB">
        <authorList>
            <consortium name="WormBaseParasite"/>
        </authorList>
    </citation>
    <scope>IDENTIFICATION</scope>
</reference>
<evidence type="ECO:0000256" key="5">
    <source>
        <dbReference type="ARBA" id="ARBA00039767"/>
    </source>
</evidence>
<protein>
    <recommendedName>
        <fullName evidence="5">Deoxyribonuclease TATDN1</fullName>
    </recommendedName>
</protein>
<dbReference type="InterPro" id="IPR032466">
    <property type="entry name" value="Metal_Hydrolase"/>
</dbReference>
<dbReference type="Gene3D" id="3.20.20.140">
    <property type="entry name" value="Metal-dependent hydrolases"/>
    <property type="match status" value="1"/>
</dbReference>